<protein>
    <submittedName>
        <fullName evidence="2">AsnC family transcriptional regulator</fullName>
    </submittedName>
</protein>
<dbReference type="RefSeq" id="WP_006108461.1">
    <property type="nucleotide sequence ID" value="NZ_AOIO01000021.1"/>
</dbReference>
<dbReference type="AlphaFoldDB" id="M0AYD1"/>
<dbReference type="PATRIC" id="fig|29540.5.peg.1456"/>
<dbReference type="eggNOG" id="arCOG01117">
    <property type="taxonomic scope" value="Archaea"/>
</dbReference>
<name>M0AYD1_NATA1</name>
<dbReference type="InterPro" id="IPR011008">
    <property type="entry name" value="Dimeric_a/b-barrel"/>
</dbReference>
<evidence type="ECO:0000259" key="1">
    <source>
        <dbReference type="Pfam" id="PF01037"/>
    </source>
</evidence>
<feature type="domain" description="Transcription regulator AsnC/Lrp ligand binding" evidence="1">
    <location>
        <begin position="14"/>
        <end position="76"/>
    </location>
</feature>
<dbReference type="EMBL" id="AOIO01000021">
    <property type="protein sequence ID" value="ELZ02429.1"/>
    <property type="molecule type" value="Genomic_DNA"/>
</dbReference>
<dbReference type="Gene3D" id="3.30.70.920">
    <property type="match status" value="1"/>
</dbReference>
<comment type="caution">
    <text evidence="2">The sequence shown here is derived from an EMBL/GenBank/DDBJ whole genome shotgun (WGS) entry which is preliminary data.</text>
</comment>
<evidence type="ECO:0000313" key="3">
    <source>
        <dbReference type="Proteomes" id="UP000011554"/>
    </source>
</evidence>
<dbReference type="SUPFAM" id="SSF54909">
    <property type="entry name" value="Dimeric alpha+beta barrel"/>
    <property type="match status" value="1"/>
</dbReference>
<gene>
    <name evidence="2" type="ORF">C481_07161</name>
</gene>
<organism evidence="2 3">
    <name type="scientific">Natrialba asiatica (strain ATCC 700177 / DSM 12278 / JCM 9576 / FERM P-10747 / NBRC 102637 / 172P1)</name>
    <dbReference type="NCBI Taxonomy" id="29540"/>
    <lineage>
        <taxon>Archaea</taxon>
        <taxon>Methanobacteriati</taxon>
        <taxon>Methanobacteriota</taxon>
        <taxon>Stenosarchaea group</taxon>
        <taxon>Halobacteria</taxon>
        <taxon>Halobacteriales</taxon>
        <taxon>Natrialbaceae</taxon>
        <taxon>Natrialba</taxon>
    </lineage>
</organism>
<keyword evidence="3" id="KW-1185">Reference proteome</keyword>
<evidence type="ECO:0000313" key="2">
    <source>
        <dbReference type="EMBL" id="ELZ02429.1"/>
    </source>
</evidence>
<dbReference type="STRING" id="29540.C481_07161"/>
<sequence>MVEAYVLLMTAAGTARPVLDSLRELDAVTRASIIAGEFDIIAEVEADSNQELLSLVTEQIQSGENVGRTRTCIVLE</sequence>
<dbReference type="Pfam" id="PF01037">
    <property type="entry name" value="AsnC_trans_reg"/>
    <property type="match status" value="1"/>
</dbReference>
<accession>M0AYD1</accession>
<dbReference type="Proteomes" id="UP000011554">
    <property type="component" value="Unassembled WGS sequence"/>
</dbReference>
<proteinExistence type="predicted"/>
<reference evidence="2 3" key="1">
    <citation type="journal article" date="2014" name="PLoS Genet.">
        <title>Phylogenetically driven sequencing of extremely halophilic archaea reveals strategies for static and dynamic osmo-response.</title>
        <authorList>
            <person name="Becker E.A."/>
            <person name="Seitzer P.M."/>
            <person name="Tritt A."/>
            <person name="Larsen D."/>
            <person name="Krusor M."/>
            <person name="Yao A.I."/>
            <person name="Wu D."/>
            <person name="Madern D."/>
            <person name="Eisen J.A."/>
            <person name="Darling A.E."/>
            <person name="Facciotti M.T."/>
        </authorList>
    </citation>
    <scope>NUCLEOTIDE SEQUENCE [LARGE SCALE GENOMIC DNA]</scope>
    <source>
        <strain evidence="2 3">DSM 12278</strain>
    </source>
</reference>
<dbReference type="InterPro" id="IPR019887">
    <property type="entry name" value="Tscrpt_reg_AsnC/Lrp_C"/>
</dbReference>
<dbReference type="OrthoDB" id="8136at2157"/>